<comment type="caution">
    <text evidence="8">The sequence shown here is derived from an EMBL/GenBank/DDBJ whole genome shotgun (WGS) entry which is preliminary data.</text>
</comment>
<dbReference type="PANTHER" id="PTHR42978">
    <property type="entry name" value="QUORUM-QUENCHING LACTONASE YTNP-RELATED-RELATED"/>
    <property type="match status" value="1"/>
</dbReference>
<dbReference type="EMBL" id="JASBNA010000003">
    <property type="protein sequence ID" value="KAK7693468.1"/>
    <property type="molecule type" value="Genomic_DNA"/>
</dbReference>
<proteinExistence type="inferred from homology"/>
<evidence type="ECO:0000259" key="7">
    <source>
        <dbReference type="SMART" id="SM00849"/>
    </source>
</evidence>
<dbReference type="GO" id="GO:0046872">
    <property type="term" value="F:metal ion binding"/>
    <property type="evidence" value="ECO:0007669"/>
    <property type="project" value="UniProtKB-KW"/>
</dbReference>
<feature type="compositionally biased region" description="Pro residues" evidence="6">
    <location>
        <begin position="10"/>
        <end position="20"/>
    </location>
</feature>
<evidence type="ECO:0000256" key="4">
    <source>
        <dbReference type="ARBA" id="ARBA00022801"/>
    </source>
</evidence>
<dbReference type="SMART" id="SM00849">
    <property type="entry name" value="Lactamase_B"/>
    <property type="match status" value="1"/>
</dbReference>
<gene>
    <name evidence="8" type="ORF">QCA50_003036</name>
</gene>
<evidence type="ECO:0000313" key="8">
    <source>
        <dbReference type="EMBL" id="KAK7693468.1"/>
    </source>
</evidence>
<dbReference type="PANTHER" id="PTHR42978:SF2">
    <property type="entry name" value="102 KBASES UNSTABLE REGION: FROM 1 TO 119443"/>
    <property type="match status" value="1"/>
</dbReference>
<organism evidence="8 9">
    <name type="scientific">Cerrena zonata</name>
    <dbReference type="NCBI Taxonomy" id="2478898"/>
    <lineage>
        <taxon>Eukaryota</taxon>
        <taxon>Fungi</taxon>
        <taxon>Dikarya</taxon>
        <taxon>Basidiomycota</taxon>
        <taxon>Agaricomycotina</taxon>
        <taxon>Agaricomycetes</taxon>
        <taxon>Polyporales</taxon>
        <taxon>Cerrenaceae</taxon>
        <taxon>Cerrena</taxon>
    </lineage>
</organism>
<dbReference type="Proteomes" id="UP001385951">
    <property type="component" value="Unassembled WGS sequence"/>
</dbReference>
<dbReference type="InterPro" id="IPR051013">
    <property type="entry name" value="MBL_superfamily_lactonases"/>
</dbReference>
<keyword evidence="4" id="KW-0378">Hydrolase</keyword>
<evidence type="ECO:0000313" key="9">
    <source>
        <dbReference type="Proteomes" id="UP001385951"/>
    </source>
</evidence>
<keyword evidence="5" id="KW-0862">Zinc</keyword>
<comment type="similarity">
    <text evidence="2">Belongs to the metallo-beta-lactamase superfamily.</text>
</comment>
<feature type="domain" description="Metallo-beta-lactamase" evidence="7">
    <location>
        <begin position="55"/>
        <end position="288"/>
    </location>
</feature>
<feature type="region of interest" description="Disordered" evidence="6">
    <location>
        <begin position="1"/>
        <end position="20"/>
    </location>
</feature>
<dbReference type="InterPro" id="IPR036866">
    <property type="entry name" value="RibonucZ/Hydroxyglut_hydro"/>
</dbReference>
<keyword evidence="3" id="KW-0479">Metal-binding</keyword>
<dbReference type="Pfam" id="PF00753">
    <property type="entry name" value="Lactamase_B"/>
    <property type="match status" value="1"/>
</dbReference>
<evidence type="ECO:0000256" key="5">
    <source>
        <dbReference type="ARBA" id="ARBA00022833"/>
    </source>
</evidence>
<comment type="cofactor">
    <cofactor evidence="1">
        <name>Zn(2+)</name>
        <dbReference type="ChEBI" id="CHEBI:29105"/>
    </cofactor>
</comment>
<accession>A0AAW0GT43</accession>
<dbReference type="SUPFAM" id="SSF56281">
    <property type="entry name" value="Metallo-hydrolase/oxidoreductase"/>
    <property type="match status" value="1"/>
</dbReference>
<reference evidence="8 9" key="1">
    <citation type="submission" date="2022-09" db="EMBL/GenBank/DDBJ databases">
        <authorList>
            <person name="Palmer J.M."/>
        </authorList>
    </citation>
    <scope>NUCLEOTIDE SEQUENCE [LARGE SCALE GENOMIC DNA]</scope>
    <source>
        <strain evidence="8 9">DSM 7382</strain>
    </source>
</reference>
<protein>
    <recommendedName>
        <fullName evidence="7">Metallo-beta-lactamase domain-containing protein</fullName>
    </recommendedName>
</protein>
<evidence type="ECO:0000256" key="3">
    <source>
        <dbReference type="ARBA" id="ARBA00022723"/>
    </source>
</evidence>
<dbReference type="Gene3D" id="3.60.15.10">
    <property type="entry name" value="Ribonuclease Z/Hydroxyacylglutathione hydrolase-like"/>
    <property type="match status" value="1"/>
</dbReference>
<dbReference type="GO" id="GO:0016787">
    <property type="term" value="F:hydrolase activity"/>
    <property type="evidence" value="ECO:0007669"/>
    <property type="project" value="UniProtKB-KW"/>
</dbReference>
<evidence type="ECO:0000256" key="1">
    <source>
        <dbReference type="ARBA" id="ARBA00001947"/>
    </source>
</evidence>
<name>A0AAW0GT43_9APHY</name>
<sequence length="315" mass="35252">MAEPMDPTLTCPPLPPPSPNQPYVEVSTLLGGLFRLPMEIFVADSNPEDIVPNSPAFGFFLRHSVTKDQIIFDLGIRKDLESYPPATQRRIDKLFSPTRVPQSVDEILSKGGVKPEDVKTVMFSHLHWDHVGDIKPFTNATFVLGGQSEPILKQGYPHNLESVIDARSVPLDRTRFLECDLFTESIGPFPYAYDYYGDGSLYVVDAPGHILGHINLLVRTNSTGSWIYLAGDTCHDLRVILGEREFAVTHEADGTVICAHANPAMAKRHIARVQELYSNRSVEVILAHDWRWYEAAKGIRNVFFPGIITPRESDV</sequence>
<keyword evidence="9" id="KW-1185">Reference proteome</keyword>
<dbReference type="CDD" id="cd07730">
    <property type="entry name" value="metallo-hydrolase-like_MBL-fold"/>
    <property type="match status" value="1"/>
</dbReference>
<evidence type="ECO:0000256" key="2">
    <source>
        <dbReference type="ARBA" id="ARBA00007749"/>
    </source>
</evidence>
<dbReference type="InterPro" id="IPR001279">
    <property type="entry name" value="Metallo-B-lactamas"/>
</dbReference>
<evidence type="ECO:0000256" key="6">
    <source>
        <dbReference type="SAM" id="MobiDB-lite"/>
    </source>
</evidence>
<dbReference type="AlphaFoldDB" id="A0AAW0GT43"/>